<evidence type="ECO:0000259" key="8">
    <source>
        <dbReference type="PROSITE" id="PS51779"/>
    </source>
</evidence>
<keyword evidence="6" id="KW-0460">Magnesium</keyword>
<proteinExistence type="predicted"/>
<dbReference type="GO" id="GO:0000287">
    <property type="term" value="F:magnesium ion binding"/>
    <property type="evidence" value="ECO:0007669"/>
    <property type="project" value="InterPro"/>
</dbReference>
<feature type="domain" description="POTRA" evidence="8">
    <location>
        <begin position="23"/>
        <end position="95"/>
    </location>
</feature>
<evidence type="ECO:0000256" key="1">
    <source>
        <dbReference type="ARBA" id="ARBA00001946"/>
    </source>
</evidence>
<dbReference type="SUPFAM" id="SSF50324">
    <property type="entry name" value="Inorganic pyrophosphatase"/>
    <property type="match status" value="1"/>
</dbReference>
<accession>B6JLK8</accession>
<name>B6JLK8_HELP2</name>
<reference evidence="10" key="1">
    <citation type="submission" date="2008-10" db="EMBL/GenBank/DDBJ databases">
        <title>The complete genome sequence of Helicobacter pylori strain P12.</title>
        <authorList>
            <person name="Fischer W."/>
            <person name="Windhager L."/>
            <person name="Karnholz A."/>
            <person name="Zeiller M."/>
            <person name="Zimmer R."/>
            <person name="Haas R."/>
        </authorList>
    </citation>
    <scope>NUCLEOTIDE SEQUENCE [LARGE SCALE GENOMIC DNA]</scope>
    <source>
        <strain evidence="10">P12</strain>
    </source>
</reference>
<sequence>MVFKGVYATFEGGILEFHFDEKARIAGVEIKGYGTEKEKDGLKSQMGIKKGDTFDEQKLEHAKTALKTALEGQGYYGSVVKARLVGVLNMEDESGMDEKLLALPIDKIDPTHSYVKDIDDLSKHTLDKIKHFFETYKDLEPNKWVKVKGFENKESTIKVLEKAIKAYQG</sequence>
<evidence type="ECO:0000256" key="2">
    <source>
        <dbReference type="ARBA" id="ARBA00004370"/>
    </source>
</evidence>
<dbReference type="Gene3D" id="3.90.80.10">
    <property type="entry name" value="Inorganic pyrophosphatase"/>
    <property type="match status" value="1"/>
</dbReference>
<dbReference type="InterPro" id="IPR036649">
    <property type="entry name" value="Pyrophosphatase_sf"/>
</dbReference>
<reference evidence="9 10" key="2">
    <citation type="journal article" date="2010" name="Nucleic Acids Res.">
        <title>Strain-specific genes of Helicobacter pylori: genome evolution driven by a novel type IV secretion system and genomic island transfer.</title>
        <authorList>
            <person name="Fischer W."/>
            <person name="Windhager L."/>
            <person name="Rohrer S."/>
            <person name="Zeiller M."/>
            <person name="Karnholz A."/>
            <person name="Hoffmann R."/>
            <person name="Zimmer R."/>
            <person name="Haas R."/>
        </authorList>
    </citation>
    <scope>NUCLEOTIDE SEQUENCE [LARGE SCALE GENOMIC DNA]</scope>
    <source>
        <strain evidence="9 10">P12</strain>
    </source>
</reference>
<gene>
    <name evidence="9" type="ordered locus">HPP12_0633</name>
</gene>
<comment type="subcellular location">
    <subcellularLocation>
        <location evidence="2">Membrane</location>
    </subcellularLocation>
</comment>
<dbReference type="GO" id="GO:0006796">
    <property type="term" value="P:phosphate-containing compound metabolic process"/>
    <property type="evidence" value="ECO:0007669"/>
    <property type="project" value="InterPro"/>
</dbReference>
<keyword evidence="5" id="KW-0378">Hydrolase</keyword>
<evidence type="ECO:0000256" key="6">
    <source>
        <dbReference type="ARBA" id="ARBA00022842"/>
    </source>
</evidence>
<comment type="cofactor">
    <cofactor evidence="1">
        <name>Mg(2+)</name>
        <dbReference type="ChEBI" id="CHEBI:18420"/>
    </cofactor>
</comment>
<dbReference type="AlphaFoldDB" id="B6JLK8"/>
<dbReference type="InterPro" id="IPR008162">
    <property type="entry name" value="Pyrophosphatase"/>
</dbReference>
<organism evidence="9 10">
    <name type="scientific">Helicobacter pylori (strain P12)</name>
    <dbReference type="NCBI Taxonomy" id="570508"/>
    <lineage>
        <taxon>Bacteria</taxon>
        <taxon>Pseudomonadati</taxon>
        <taxon>Campylobacterota</taxon>
        <taxon>Epsilonproteobacteria</taxon>
        <taxon>Campylobacterales</taxon>
        <taxon>Helicobacteraceae</taxon>
        <taxon>Helicobacter</taxon>
    </lineage>
</organism>
<dbReference type="Pfam" id="PF00719">
    <property type="entry name" value="Pyrophosphatase"/>
    <property type="match status" value="1"/>
</dbReference>
<dbReference type="GO" id="GO:0004427">
    <property type="term" value="F:inorganic diphosphate phosphatase activity"/>
    <property type="evidence" value="ECO:0007669"/>
    <property type="project" value="UniProtKB-EC"/>
</dbReference>
<dbReference type="EC" id="3.6.1.1" evidence="3"/>
<dbReference type="KEGG" id="hpp:HPP12_0633"/>
<evidence type="ECO:0000256" key="4">
    <source>
        <dbReference type="ARBA" id="ARBA00022723"/>
    </source>
</evidence>
<dbReference type="InterPro" id="IPR034746">
    <property type="entry name" value="POTRA"/>
</dbReference>
<evidence type="ECO:0000256" key="5">
    <source>
        <dbReference type="ARBA" id="ARBA00022801"/>
    </source>
</evidence>
<keyword evidence="4" id="KW-0479">Metal-binding</keyword>
<evidence type="ECO:0000313" key="10">
    <source>
        <dbReference type="Proteomes" id="UP000008198"/>
    </source>
</evidence>
<keyword evidence="7" id="KW-0472">Membrane</keyword>
<dbReference type="GO" id="GO:0005737">
    <property type="term" value="C:cytoplasm"/>
    <property type="evidence" value="ECO:0007669"/>
    <property type="project" value="InterPro"/>
</dbReference>
<dbReference type="GO" id="GO:0019867">
    <property type="term" value="C:outer membrane"/>
    <property type="evidence" value="ECO:0007669"/>
    <property type="project" value="InterPro"/>
</dbReference>
<dbReference type="Proteomes" id="UP000008198">
    <property type="component" value="Chromosome"/>
</dbReference>
<evidence type="ECO:0000256" key="3">
    <source>
        <dbReference type="ARBA" id="ARBA00012146"/>
    </source>
</evidence>
<dbReference type="PROSITE" id="PS51779">
    <property type="entry name" value="POTRA"/>
    <property type="match status" value="1"/>
</dbReference>
<evidence type="ECO:0000256" key="7">
    <source>
        <dbReference type="ARBA" id="ARBA00023136"/>
    </source>
</evidence>
<dbReference type="PANTHER" id="PTHR10286">
    <property type="entry name" value="INORGANIC PYROPHOSPHATASE"/>
    <property type="match status" value="1"/>
</dbReference>
<dbReference type="EMBL" id="CP001217">
    <property type="protein sequence ID" value="ACJ07786.1"/>
    <property type="molecule type" value="Genomic_DNA"/>
</dbReference>
<protein>
    <recommendedName>
        <fullName evidence="3">inorganic diphosphatase</fullName>
        <ecNumber evidence="3">3.6.1.1</ecNumber>
    </recommendedName>
</protein>
<dbReference type="HOGENOM" id="CLU_1576331_0_0_7"/>
<evidence type="ECO:0000313" key="9">
    <source>
        <dbReference type="EMBL" id="ACJ07786.1"/>
    </source>
</evidence>